<proteinExistence type="inferred from homology"/>
<accession>A0AAD6HAI4</accession>
<reference evidence="3" key="2">
    <citation type="submission" date="2023-01" db="EMBL/GenBank/DDBJ databases">
        <authorList>
            <person name="Petersen C."/>
        </authorList>
    </citation>
    <scope>NUCLEOTIDE SEQUENCE</scope>
    <source>
        <strain evidence="3">IBT 17514</strain>
    </source>
</reference>
<dbReference type="Proteomes" id="UP001215712">
    <property type="component" value="Unassembled WGS sequence"/>
</dbReference>
<comment type="caution">
    <text evidence="3">The sequence shown here is derived from an EMBL/GenBank/DDBJ whole genome shotgun (WGS) entry which is preliminary data.</text>
</comment>
<dbReference type="GO" id="GO:0005634">
    <property type="term" value="C:nucleus"/>
    <property type="evidence" value="ECO:0007669"/>
    <property type="project" value="TreeGrafter"/>
</dbReference>
<reference evidence="3" key="1">
    <citation type="journal article" date="2023" name="IMA Fungus">
        <title>Comparative genomic study of the Penicillium genus elucidates a diverse pangenome and 15 lateral gene transfer events.</title>
        <authorList>
            <person name="Petersen C."/>
            <person name="Sorensen T."/>
            <person name="Nielsen M.R."/>
            <person name="Sondergaard T.E."/>
            <person name="Sorensen J.L."/>
            <person name="Fitzpatrick D.A."/>
            <person name="Frisvad J.C."/>
            <person name="Nielsen K.L."/>
        </authorList>
    </citation>
    <scope>NUCLEOTIDE SEQUENCE</scope>
    <source>
        <strain evidence="3">IBT 17514</strain>
    </source>
</reference>
<feature type="compositionally biased region" description="Acidic residues" evidence="2">
    <location>
        <begin position="329"/>
        <end position="341"/>
    </location>
</feature>
<dbReference type="GO" id="GO:0032797">
    <property type="term" value="C:SMN complex"/>
    <property type="evidence" value="ECO:0007669"/>
    <property type="project" value="TreeGrafter"/>
</dbReference>
<keyword evidence="4" id="KW-1185">Reference proteome</keyword>
<feature type="compositionally biased region" description="Basic and acidic residues" evidence="2">
    <location>
        <begin position="312"/>
        <end position="321"/>
    </location>
</feature>
<dbReference type="PANTHER" id="PTHR12794:SF0">
    <property type="entry name" value="GEM-ASSOCIATED PROTEIN 2"/>
    <property type="match status" value="1"/>
</dbReference>
<sequence>MPQKRKAPMAPSSHKRPRLSYEEDGDDDSSIKPYEKPQSHPLYGQKNAFPGLDVGGDELCYGDEDGDADDGLEYLRMVRSEASALPSLFSATKSKADTDTPSTQSSIVPEIKSSAFPPGFFDNEEAYIAPVKTKQDTVASPDTYPEAQAAYNNLLRHRFLLLRSTLKCSPPATAIAALDDAHPISLPRKVEPARKEWRRLVMGVDPQMVQLACMDMDSVLGVMQIMARMMSDVLRSEDPEKIRRIGAWAWGLLGKCREIGELSTEEVGDIRDIGKRAVKILQKIREADTSQKVDNEEQPDSSDNGEMWLRKQREKEKERDVGAYQEVQPEPEDGGDDADMPDAIDEAAELERAKARLQAQVQYSSDSEPAADKENVAKQTRALLDMIIMVVGEYFGQRDLLDSREIWALQSDLHLI</sequence>
<evidence type="ECO:0008006" key="5">
    <source>
        <dbReference type="Google" id="ProtNLM"/>
    </source>
</evidence>
<evidence type="ECO:0000256" key="1">
    <source>
        <dbReference type="ARBA" id="ARBA00025758"/>
    </source>
</evidence>
<protein>
    <recommendedName>
        <fullName evidence="5">V-SNARE</fullName>
    </recommendedName>
</protein>
<feature type="compositionally biased region" description="Basic and acidic residues" evidence="2">
    <location>
        <begin position="29"/>
        <end position="38"/>
    </location>
</feature>
<dbReference type="InterPro" id="IPR035426">
    <property type="entry name" value="Gemin2/Brr1"/>
</dbReference>
<feature type="region of interest" description="Disordered" evidence="2">
    <location>
        <begin position="312"/>
        <end position="341"/>
    </location>
</feature>
<feature type="region of interest" description="Disordered" evidence="2">
    <location>
        <begin position="1"/>
        <end position="65"/>
    </location>
</feature>
<feature type="region of interest" description="Disordered" evidence="2">
    <location>
        <begin position="288"/>
        <end position="307"/>
    </location>
</feature>
<dbReference type="Gene3D" id="1.20.58.1070">
    <property type="match status" value="1"/>
</dbReference>
<dbReference type="PANTHER" id="PTHR12794">
    <property type="entry name" value="GEMIN2"/>
    <property type="match status" value="1"/>
</dbReference>
<dbReference type="Pfam" id="PF04938">
    <property type="entry name" value="SIP1"/>
    <property type="match status" value="1"/>
</dbReference>
<dbReference type="AlphaFoldDB" id="A0AAD6HAI4"/>
<feature type="compositionally biased region" description="Basic residues" evidence="2">
    <location>
        <begin position="1"/>
        <end position="18"/>
    </location>
</feature>
<comment type="similarity">
    <text evidence="1">Belongs to the gemin-2 family.</text>
</comment>
<evidence type="ECO:0000313" key="4">
    <source>
        <dbReference type="Proteomes" id="UP001215712"/>
    </source>
</evidence>
<dbReference type="GO" id="GO:0000387">
    <property type="term" value="P:spliceosomal snRNP assembly"/>
    <property type="evidence" value="ECO:0007669"/>
    <property type="project" value="InterPro"/>
</dbReference>
<gene>
    <name evidence="3" type="ORF">N7493_011830</name>
</gene>
<evidence type="ECO:0000313" key="3">
    <source>
        <dbReference type="EMBL" id="KAJ5703441.1"/>
    </source>
</evidence>
<evidence type="ECO:0000256" key="2">
    <source>
        <dbReference type="SAM" id="MobiDB-lite"/>
    </source>
</evidence>
<dbReference type="EMBL" id="JAQJAN010000023">
    <property type="protein sequence ID" value="KAJ5703441.1"/>
    <property type="molecule type" value="Genomic_DNA"/>
</dbReference>
<name>A0AAD6HAI4_9EURO</name>
<organism evidence="3 4">
    <name type="scientific">Penicillium malachiteum</name>
    <dbReference type="NCBI Taxonomy" id="1324776"/>
    <lineage>
        <taxon>Eukaryota</taxon>
        <taxon>Fungi</taxon>
        <taxon>Dikarya</taxon>
        <taxon>Ascomycota</taxon>
        <taxon>Pezizomycotina</taxon>
        <taxon>Eurotiomycetes</taxon>
        <taxon>Eurotiomycetidae</taxon>
        <taxon>Eurotiales</taxon>
        <taxon>Aspergillaceae</taxon>
        <taxon>Penicillium</taxon>
    </lineage>
</organism>